<dbReference type="Pfam" id="PF00106">
    <property type="entry name" value="adh_short"/>
    <property type="match status" value="1"/>
</dbReference>
<dbReference type="PANTHER" id="PTHR43180">
    <property type="entry name" value="3-OXOACYL-(ACYL-CARRIER-PROTEIN) REDUCTASE (AFU_ORTHOLOGUE AFUA_6G11210)"/>
    <property type="match status" value="1"/>
</dbReference>
<evidence type="ECO:0000256" key="2">
    <source>
        <dbReference type="ARBA" id="ARBA00022857"/>
    </source>
</evidence>
<proteinExistence type="inferred from homology"/>
<dbReference type="PRINTS" id="PR00080">
    <property type="entry name" value="SDRFAMILY"/>
</dbReference>
<dbReference type="GO" id="GO:0016491">
    <property type="term" value="F:oxidoreductase activity"/>
    <property type="evidence" value="ECO:0007669"/>
    <property type="project" value="UniProtKB-KW"/>
</dbReference>
<evidence type="ECO:0000256" key="3">
    <source>
        <dbReference type="ARBA" id="ARBA00023002"/>
    </source>
</evidence>
<dbReference type="InterPro" id="IPR020904">
    <property type="entry name" value="Sc_DH/Rdtase_CS"/>
</dbReference>
<dbReference type="PRINTS" id="PR00081">
    <property type="entry name" value="GDHRDH"/>
</dbReference>
<evidence type="ECO:0000256" key="1">
    <source>
        <dbReference type="ARBA" id="ARBA00006484"/>
    </source>
</evidence>
<dbReference type="InterPro" id="IPR036291">
    <property type="entry name" value="NAD(P)-bd_dom_sf"/>
</dbReference>
<accession>A0A9W9GRK7</accession>
<dbReference type="Proteomes" id="UP001147746">
    <property type="component" value="Unassembled WGS sequence"/>
</dbReference>
<keyword evidence="6" id="KW-1185">Reference proteome</keyword>
<dbReference type="Gene3D" id="3.40.50.720">
    <property type="entry name" value="NAD(P)-binding Rossmann-like Domain"/>
    <property type="match status" value="1"/>
</dbReference>
<keyword evidence="2" id="KW-0521">NADP</keyword>
<evidence type="ECO:0000313" key="6">
    <source>
        <dbReference type="Proteomes" id="UP001147746"/>
    </source>
</evidence>
<reference evidence="5" key="1">
    <citation type="submission" date="2022-12" db="EMBL/GenBank/DDBJ databases">
        <authorList>
            <person name="Petersen C."/>
        </authorList>
    </citation>
    <scope>NUCLEOTIDE SEQUENCE</scope>
    <source>
        <strain evidence="5">IBT 21472</strain>
    </source>
</reference>
<keyword evidence="3" id="KW-0560">Oxidoreductase</keyword>
<gene>
    <name evidence="5" type="ORF">N7476_000549</name>
</gene>
<reference evidence="5" key="2">
    <citation type="journal article" date="2023" name="IMA Fungus">
        <title>Comparative genomic study of the Penicillium genus elucidates a diverse pangenome and 15 lateral gene transfer events.</title>
        <authorList>
            <person name="Petersen C."/>
            <person name="Sorensen T."/>
            <person name="Nielsen M.R."/>
            <person name="Sondergaard T.E."/>
            <person name="Sorensen J.L."/>
            <person name="Fitzpatrick D.A."/>
            <person name="Frisvad J.C."/>
            <person name="Nielsen K.L."/>
        </authorList>
    </citation>
    <scope>NUCLEOTIDE SEQUENCE</scope>
    <source>
        <strain evidence="5">IBT 21472</strain>
    </source>
</reference>
<dbReference type="InterPro" id="IPR002347">
    <property type="entry name" value="SDR_fam"/>
</dbReference>
<protein>
    <submittedName>
        <fullName evidence="5">NAD(P)-binding protein</fullName>
    </submittedName>
</protein>
<dbReference type="EMBL" id="JAPZBO010000001">
    <property type="protein sequence ID" value="KAJ5330766.1"/>
    <property type="molecule type" value="Genomic_DNA"/>
</dbReference>
<dbReference type="OrthoDB" id="5371740at2759"/>
<dbReference type="PANTHER" id="PTHR43180:SF86">
    <property type="entry name" value="DEHYDROGENASE, PUTATIVE (AFU_ORTHOLOGUE AFUA_3G00290)-RELATED"/>
    <property type="match status" value="1"/>
</dbReference>
<evidence type="ECO:0000313" key="5">
    <source>
        <dbReference type="EMBL" id="KAJ5330766.1"/>
    </source>
</evidence>
<comment type="similarity">
    <text evidence="1 4">Belongs to the short-chain dehydrogenases/reductases (SDR) family.</text>
</comment>
<comment type="caution">
    <text evidence="5">The sequence shown here is derived from an EMBL/GenBank/DDBJ whole genome shotgun (WGS) entry which is preliminary data.</text>
</comment>
<organism evidence="5 6">
    <name type="scientific">Penicillium atrosanguineum</name>
    <dbReference type="NCBI Taxonomy" id="1132637"/>
    <lineage>
        <taxon>Eukaryota</taxon>
        <taxon>Fungi</taxon>
        <taxon>Dikarya</taxon>
        <taxon>Ascomycota</taxon>
        <taxon>Pezizomycotina</taxon>
        <taxon>Eurotiomycetes</taxon>
        <taxon>Eurotiomycetidae</taxon>
        <taxon>Eurotiales</taxon>
        <taxon>Aspergillaceae</taxon>
        <taxon>Penicillium</taxon>
    </lineage>
</organism>
<evidence type="ECO:0000256" key="4">
    <source>
        <dbReference type="RuleBase" id="RU000363"/>
    </source>
</evidence>
<dbReference type="PROSITE" id="PS00061">
    <property type="entry name" value="ADH_SHORT"/>
    <property type="match status" value="1"/>
</dbReference>
<sequence length="305" mass="32823">MTHLLLEPSLLDSLAGKVAVLTGGATGIGRSTIQQLCKHGAKVAFGDVLEGPSRELESELSPNVHFVKCDASSYSDQLALFKSAHEKFGKVDIVVANAGISIRKDIFDPSEDITQEPSMKEIDINTKGAIFSARIGMYYLRQAGGGDLVLVSSIAGFKECGGLATYTASKHGVIGLMRGLHLTATPENIRVNVICPWMTRTRLVLGIEKGWYERALPVNEPDDVGRAILVCATANRGANGLTHKGARLPFAGKIVYVSGGESYEIEDGIQKLEPSWLGKENSQVLEKGQEYLASDSTSWDESKLS</sequence>
<dbReference type="SUPFAM" id="SSF51735">
    <property type="entry name" value="NAD(P)-binding Rossmann-fold domains"/>
    <property type="match status" value="1"/>
</dbReference>
<name>A0A9W9GRK7_9EURO</name>
<dbReference type="AlphaFoldDB" id="A0A9W9GRK7"/>